<keyword evidence="2 4" id="KW-0863">Zinc-finger</keyword>
<evidence type="ECO:0000256" key="1">
    <source>
        <dbReference type="ARBA" id="ARBA00022723"/>
    </source>
</evidence>
<dbReference type="SUPFAM" id="SSF144232">
    <property type="entry name" value="HIT/MYND zinc finger-like"/>
    <property type="match status" value="1"/>
</dbReference>
<dbReference type="GO" id="GO:0008270">
    <property type="term" value="F:zinc ion binding"/>
    <property type="evidence" value="ECO:0007669"/>
    <property type="project" value="UniProtKB-KW"/>
</dbReference>
<evidence type="ECO:0000256" key="3">
    <source>
        <dbReference type="ARBA" id="ARBA00022833"/>
    </source>
</evidence>
<keyword evidence="7" id="KW-1185">Reference proteome</keyword>
<dbReference type="EMBL" id="JACGCI010000060">
    <property type="protein sequence ID" value="KAF6749848.1"/>
    <property type="molecule type" value="Genomic_DNA"/>
</dbReference>
<dbReference type="PROSITE" id="PS50865">
    <property type="entry name" value="ZF_MYND_2"/>
    <property type="match status" value="1"/>
</dbReference>
<dbReference type="Gene3D" id="6.10.140.2220">
    <property type="match status" value="1"/>
</dbReference>
<dbReference type="Proteomes" id="UP000521943">
    <property type="component" value="Unassembled WGS sequence"/>
</dbReference>
<evidence type="ECO:0000313" key="6">
    <source>
        <dbReference type="EMBL" id="KAF6749848.1"/>
    </source>
</evidence>
<reference evidence="6 7" key="1">
    <citation type="submission" date="2020-07" db="EMBL/GenBank/DDBJ databases">
        <title>Comparative genomics of pyrophilous fungi reveals a link between fire events and developmental genes.</title>
        <authorList>
            <consortium name="DOE Joint Genome Institute"/>
            <person name="Steindorff A.S."/>
            <person name="Carver A."/>
            <person name="Calhoun S."/>
            <person name="Stillman K."/>
            <person name="Liu H."/>
            <person name="Lipzen A."/>
            <person name="Pangilinan J."/>
            <person name="Labutti K."/>
            <person name="Bruns T.D."/>
            <person name="Grigoriev I.V."/>
        </authorList>
    </citation>
    <scope>NUCLEOTIDE SEQUENCE [LARGE SCALE GENOMIC DNA]</scope>
    <source>
        <strain evidence="6 7">CBS 144469</strain>
    </source>
</reference>
<gene>
    <name evidence="6" type="ORF">DFP72DRAFT_911892</name>
</gene>
<keyword evidence="1" id="KW-0479">Metal-binding</keyword>
<evidence type="ECO:0000259" key="5">
    <source>
        <dbReference type="PROSITE" id="PS50865"/>
    </source>
</evidence>
<protein>
    <recommendedName>
        <fullName evidence="5">MYND-type domain-containing protein</fullName>
    </recommendedName>
</protein>
<comment type="caution">
    <text evidence="6">The sequence shown here is derived from an EMBL/GenBank/DDBJ whole genome shotgun (WGS) entry which is preliminary data.</text>
</comment>
<dbReference type="AlphaFoldDB" id="A0A8H6HMN0"/>
<sequence length="76" mass="8649">MKNSVWNWVNGNQDAKQATFKVCSRPGCGRRETETFKFADICSVCLRVSYCSTNCQDAHQRAHDRTCKQDAMLGLM</sequence>
<proteinExistence type="predicted"/>
<dbReference type="Pfam" id="PF01753">
    <property type="entry name" value="zf-MYND"/>
    <property type="match status" value="1"/>
</dbReference>
<evidence type="ECO:0000313" key="7">
    <source>
        <dbReference type="Proteomes" id="UP000521943"/>
    </source>
</evidence>
<evidence type="ECO:0000256" key="2">
    <source>
        <dbReference type="ARBA" id="ARBA00022771"/>
    </source>
</evidence>
<dbReference type="InterPro" id="IPR002893">
    <property type="entry name" value="Znf_MYND"/>
</dbReference>
<accession>A0A8H6HMN0</accession>
<keyword evidence="3" id="KW-0862">Zinc</keyword>
<name>A0A8H6HMN0_9AGAR</name>
<feature type="domain" description="MYND-type" evidence="5">
    <location>
        <begin position="25"/>
        <end position="67"/>
    </location>
</feature>
<organism evidence="6 7">
    <name type="scientific">Ephemerocybe angulata</name>
    <dbReference type="NCBI Taxonomy" id="980116"/>
    <lineage>
        <taxon>Eukaryota</taxon>
        <taxon>Fungi</taxon>
        <taxon>Dikarya</taxon>
        <taxon>Basidiomycota</taxon>
        <taxon>Agaricomycotina</taxon>
        <taxon>Agaricomycetes</taxon>
        <taxon>Agaricomycetidae</taxon>
        <taxon>Agaricales</taxon>
        <taxon>Agaricineae</taxon>
        <taxon>Psathyrellaceae</taxon>
        <taxon>Ephemerocybe</taxon>
    </lineage>
</organism>
<evidence type="ECO:0000256" key="4">
    <source>
        <dbReference type="PROSITE-ProRule" id="PRU00134"/>
    </source>
</evidence>